<accession>A0A2I1H666</accession>
<keyword evidence="2 3" id="KW-0802">TPR repeat</keyword>
<protein>
    <submittedName>
        <fullName evidence="4">TPR-like protein</fullName>
    </submittedName>
</protein>
<dbReference type="InterPro" id="IPR051685">
    <property type="entry name" value="Ycf3/AcsC/BcsC/TPR_MFPF"/>
</dbReference>
<feature type="repeat" description="TPR" evidence="3">
    <location>
        <begin position="236"/>
        <end position="269"/>
    </location>
</feature>
<dbReference type="PROSITE" id="PS50005">
    <property type="entry name" value="TPR"/>
    <property type="match status" value="4"/>
</dbReference>
<dbReference type="InterPro" id="IPR011990">
    <property type="entry name" value="TPR-like_helical_dom_sf"/>
</dbReference>
<evidence type="ECO:0000256" key="2">
    <source>
        <dbReference type="ARBA" id="ARBA00022803"/>
    </source>
</evidence>
<dbReference type="EMBL" id="LLXI01001581">
    <property type="protein sequence ID" value="PKY54324.1"/>
    <property type="molecule type" value="Genomic_DNA"/>
</dbReference>
<feature type="repeat" description="TPR" evidence="3">
    <location>
        <begin position="450"/>
        <end position="483"/>
    </location>
</feature>
<dbReference type="VEuPathDB" id="FungiDB:RhiirA1_469539"/>
<feature type="repeat" description="TPR" evidence="3">
    <location>
        <begin position="315"/>
        <end position="348"/>
    </location>
</feature>
<dbReference type="InterPro" id="IPR019734">
    <property type="entry name" value="TPR_rpt"/>
</dbReference>
<sequence length="846" mass="99653">MLIIQHNLFIWSGSSEKIISEKFGELVLMEYIWSFLEREWVDSMDKSILDSQTKFDEVSNKVAKALKNTGGFLNELAGNEPIALPHTLWFGILDLAQNLIQRSSRIATYGLCYYLAIESLNKAPSSFIQFKSIELLLHLYNIDNKMFSMIEIDFDQYMQKLSENNLEGSLEKFQNLLTFVKEKYLEDLKILSNNTGKGKEGKRKNLNQYSYLKKEQISNSNILDVIADEITCPISSEPTDQLSYIYRCLNNYEQAHLFLKEAIDLNPKRPVAYFICGEIFFRQNKYDKAIEINEKNYEKAESLCKEFINFFPKSYSLRCILAYIYRCLNNYEQAHLFLKEAIDLNPKRPVAYFICGEIFFRQNKYDEAIDNLKKSLKYKSKINNLYILLGNSYLLINYNGDIENYNIALKNDPNNYLCLKNCAYSYEKEGDYLSTLNLLDKLLNINKEDSLVLCYYGEILYNMTQYRKAISYFTKAYTIDPENIHNLNRRAITYYIIKEYDKVLSDLDKIIQLDPLNSSAYYLKSLTYYTKNDNNNAKVSFKKCAELLNSDNILAKIQLFHLEYLLNKNSSKDLNNILTKFLNSYNIYENKLLHFIECKIYIELKEYSKAKPALIRIGVPFIGYFMQIHPDFWSYLCEVREINKNDFTKFGIIDEFSKYMYKEHEVYFVSNLTNLNSELCQFQESDISSLSGLVMSSKNENLHLKLPILDYYYFNNYLVCKMNVKKILSKDCFIKFIPNGNYREDYILKHKDVSKLEGLGWIEYQTSIKIFQLSIEINSIEMQIEYIRFGYNGNTITHFPNMSLMGYLLPDYHKFFSNVPETFKDKYFSRNKMENLLDLKDILNSL</sequence>
<evidence type="ECO:0000313" key="4">
    <source>
        <dbReference type="EMBL" id="PKY54324.1"/>
    </source>
</evidence>
<dbReference type="AlphaFoldDB" id="A0A2I1H666"/>
<keyword evidence="1" id="KW-0677">Repeat</keyword>
<dbReference type="PANTHER" id="PTHR44943:SF8">
    <property type="entry name" value="TPR REPEAT-CONTAINING PROTEIN MJ0263"/>
    <property type="match status" value="1"/>
</dbReference>
<evidence type="ECO:0000256" key="3">
    <source>
        <dbReference type="PROSITE-ProRule" id="PRU00339"/>
    </source>
</evidence>
<dbReference type="VEuPathDB" id="FungiDB:RhiirA1_481405"/>
<dbReference type="Pfam" id="PF12895">
    <property type="entry name" value="ANAPC3"/>
    <property type="match status" value="1"/>
</dbReference>
<dbReference type="SMART" id="SM00028">
    <property type="entry name" value="TPR"/>
    <property type="match status" value="8"/>
</dbReference>
<organism evidence="4 5">
    <name type="scientific">Rhizophagus irregularis</name>
    <dbReference type="NCBI Taxonomy" id="588596"/>
    <lineage>
        <taxon>Eukaryota</taxon>
        <taxon>Fungi</taxon>
        <taxon>Fungi incertae sedis</taxon>
        <taxon>Mucoromycota</taxon>
        <taxon>Glomeromycotina</taxon>
        <taxon>Glomeromycetes</taxon>
        <taxon>Glomerales</taxon>
        <taxon>Glomeraceae</taxon>
        <taxon>Rhizophagus</taxon>
    </lineage>
</organism>
<dbReference type="VEuPathDB" id="FungiDB:RhiirA1_437309"/>
<evidence type="ECO:0000256" key="1">
    <source>
        <dbReference type="ARBA" id="ARBA00022737"/>
    </source>
</evidence>
<dbReference type="Gene3D" id="1.25.40.10">
    <property type="entry name" value="Tetratricopeptide repeat domain"/>
    <property type="match status" value="4"/>
</dbReference>
<keyword evidence="5" id="KW-1185">Reference proteome</keyword>
<dbReference type="PANTHER" id="PTHR44943">
    <property type="entry name" value="CELLULOSE SYNTHASE OPERON PROTEIN C"/>
    <property type="match status" value="1"/>
</dbReference>
<dbReference type="SUPFAM" id="SSF48452">
    <property type="entry name" value="TPR-like"/>
    <property type="match status" value="1"/>
</dbReference>
<dbReference type="Proteomes" id="UP000234323">
    <property type="component" value="Unassembled WGS sequence"/>
</dbReference>
<feature type="repeat" description="TPR" evidence="3">
    <location>
        <begin position="349"/>
        <end position="382"/>
    </location>
</feature>
<gene>
    <name evidence="4" type="ORF">RhiirA4_501210</name>
</gene>
<dbReference type="Pfam" id="PF13432">
    <property type="entry name" value="TPR_16"/>
    <property type="match status" value="1"/>
</dbReference>
<name>A0A2I1H666_9GLOM</name>
<proteinExistence type="predicted"/>
<dbReference type="VEuPathDB" id="FungiDB:RhiirFUN_012079"/>
<comment type="caution">
    <text evidence="4">The sequence shown here is derived from an EMBL/GenBank/DDBJ whole genome shotgun (WGS) entry which is preliminary data.</text>
</comment>
<evidence type="ECO:0000313" key="5">
    <source>
        <dbReference type="Proteomes" id="UP000234323"/>
    </source>
</evidence>
<dbReference type="VEuPathDB" id="FungiDB:FUN_003173"/>
<dbReference type="Pfam" id="PF13181">
    <property type="entry name" value="TPR_8"/>
    <property type="match status" value="2"/>
</dbReference>
<reference evidence="4 5" key="1">
    <citation type="submission" date="2015-10" db="EMBL/GenBank/DDBJ databases">
        <title>Genome analyses suggest a sexual origin of heterokaryosis in a supposedly ancient asexual fungus.</title>
        <authorList>
            <person name="Ropars J."/>
            <person name="Sedzielewska K."/>
            <person name="Noel J."/>
            <person name="Charron P."/>
            <person name="Farinelli L."/>
            <person name="Marton T."/>
            <person name="Kruger M."/>
            <person name="Pelin A."/>
            <person name="Brachmann A."/>
            <person name="Corradi N."/>
        </authorList>
    </citation>
    <scope>NUCLEOTIDE SEQUENCE [LARGE SCALE GENOMIC DNA]</scope>
    <source>
        <strain evidence="4 5">A4</strain>
    </source>
</reference>